<dbReference type="Proteomes" id="UP000824321">
    <property type="component" value="Chromosome"/>
</dbReference>
<evidence type="ECO:0000313" key="5">
    <source>
        <dbReference type="EMBL" id="QZD94366.1"/>
    </source>
</evidence>
<keyword evidence="6" id="KW-1185">Reference proteome</keyword>
<proteinExistence type="inferred from homology"/>
<dbReference type="Gene3D" id="3.40.309.10">
    <property type="entry name" value="Aldehyde Dehydrogenase, Chain A, domain 2"/>
    <property type="match status" value="1"/>
</dbReference>
<dbReference type="InterPro" id="IPR016163">
    <property type="entry name" value="Ald_DH_C"/>
</dbReference>
<evidence type="ECO:0000313" key="6">
    <source>
        <dbReference type="Proteomes" id="UP000824321"/>
    </source>
</evidence>
<dbReference type="Gene3D" id="3.40.605.10">
    <property type="entry name" value="Aldehyde Dehydrogenase, Chain A, domain 1"/>
    <property type="match status" value="1"/>
</dbReference>
<sequence length="465" mass="50732">MWERDPRSFRLITTTNPATGETIAEYETLDENGIDRKLEQASRAYSDWKHSPMERRTELLNALGDLYEDNEEELARLAVTEMGKPITQARGEVGKCASLFRYYAKEGPPMLDSRFWDLSDGGRAEARWLPQGPVLAVMPWNFPYWQVVRFLAPTILAGNVGVLKHASIVQGVAKRMEELVLEAGGPEGLFQNLCVSSDPIGKVIDDPRIVAATLTGSEGAGSAVAERAGKNLKKVVLELGGTDPFIVMPSADLDQAVKDAVFARIQNNGQSCICGKRTIVHADIYEEFSDRFITALKDVKLGDPMNDDTELGPLSSEGQRDTVLDQVKKAQEEGCTLVFGGEKIDRPGAWMTAGLLTDVPLASDTGTDEIFGPVGQLYKAKDIDEATTIANAIPYGLGSAVWTNDEDEKEHFANAIEAGMTTFNAVNGSRIEAPFGGIKRSGHGRELADFGLHEFMNLKTLVHPA</sequence>
<dbReference type="PANTHER" id="PTHR43217">
    <property type="entry name" value="SUCCINATE SEMIALDEHYDE DEHYDROGENASE [NAD(P)+] SAD"/>
    <property type="match status" value="1"/>
</dbReference>
<organism evidence="5 6">
    <name type="scientific">Qipengyuania gelatinilytica</name>
    <dbReference type="NCBI Taxonomy" id="2867231"/>
    <lineage>
        <taxon>Bacteria</taxon>
        <taxon>Pseudomonadati</taxon>
        <taxon>Pseudomonadota</taxon>
        <taxon>Alphaproteobacteria</taxon>
        <taxon>Sphingomonadales</taxon>
        <taxon>Erythrobacteraceae</taxon>
        <taxon>Qipengyuania</taxon>
    </lineage>
</organism>
<keyword evidence="3" id="KW-0560">Oxidoreductase</keyword>
<dbReference type="Pfam" id="PF00171">
    <property type="entry name" value="Aldedh"/>
    <property type="match status" value="1"/>
</dbReference>
<reference evidence="5 6" key="1">
    <citation type="submission" date="2021-08" db="EMBL/GenBank/DDBJ databases">
        <title>Comparative Genomics Analysis of the Genus Qipengyuania Reveals Extensive Genetic Diversity and Metabolic Versatility, Including the Description of Fifteen Novel Species.</title>
        <authorList>
            <person name="Liu Y."/>
        </authorList>
    </citation>
    <scope>NUCLEOTIDE SEQUENCE [LARGE SCALE GENOMIC DNA]</scope>
    <source>
        <strain evidence="5 6">1NDH1</strain>
    </source>
</reference>
<feature type="domain" description="Aldehyde dehydrogenase" evidence="4">
    <location>
        <begin position="11"/>
        <end position="460"/>
    </location>
</feature>
<dbReference type="InterPro" id="IPR016161">
    <property type="entry name" value="Ald_DH/histidinol_DH"/>
</dbReference>
<dbReference type="InterPro" id="IPR015590">
    <property type="entry name" value="Aldehyde_DH_dom"/>
</dbReference>
<evidence type="ECO:0000256" key="2">
    <source>
        <dbReference type="ARBA" id="ARBA00022857"/>
    </source>
</evidence>
<gene>
    <name evidence="5" type="ORF">K3136_09695</name>
</gene>
<dbReference type="SUPFAM" id="SSF53720">
    <property type="entry name" value="ALDH-like"/>
    <property type="match status" value="1"/>
</dbReference>
<dbReference type="InterPro" id="IPR047110">
    <property type="entry name" value="GABD/Sad-like"/>
</dbReference>
<accession>A0ABX8ZZZ8</accession>
<evidence type="ECO:0000259" key="4">
    <source>
        <dbReference type="Pfam" id="PF00171"/>
    </source>
</evidence>
<dbReference type="EMBL" id="CP081294">
    <property type="protein sequence ID" value="QZD94366.1"/>
    <property type="molecule type" value="Genomic_DNA"/>
</dbReference>
<comment type="similarity">
    <text evidence="1">Belongs to the aldehyde dehydrogenase family.</text>
</comment>
<evidence type="ECO:0000256" key="3">
    <source>
        <dbReference type="ARBA" id="ARBA00023002"/>
    </source>
</evidence>
<name>A0ABX8ZZZ8_9SPHN</name>
<dbReference type="PANTHER" id="PTHR43217:SF1">
    <property type="entry name" value="SUCCINATE SEMIALDEHYDE DEHYDROGENASE [NAD(P)+] SAD"/>
    <property type="match status" value="1"/>
</dbReference>
<dbReference type="InterPro" id="IPR016162">
    <property type="entry name" value="Ald_DH_N"/>
</dbReference>
<keyword evidence="2" id="KW-0521">NADP</keyword>
<protein>
    <submittedName>
        <fullName evidence="5">NAD-dependent succinate-semialdehyde dehydrogenase</fullName>
    </submittedName>
</protein>
<dbReference type="InterPro" id="IPR044148">
    <property type="entry name" value="ALDH_GabD1-like"/>
</dbReference>
<evidence type="ECO:0000256" key="1">
    <source>
        <dbReference type="ARBA" id="ARBA00009986"/>
    </source>
</evidence>
<dbReference type="CDD" id="cd07100">
    <property type="entry name" value="ALDH_SSADH1_GabD1"/>
    <property type="match status" value="1"/>
</dbReference>